<feature type="compositionally biased region" description="Basic and acidic residues" evidence="3">
    <location>
        <begin position="1"/>
        <end position="12"/>
    </location>
</feature>
<dbReference type="AlphaFoldDB" id="A0A3E2HLB1"/>
<dbReference type="InterPro" id="IPR036864">
    <property type="entry name" value="Zn2-C6_fun-type_DNA-bd_sf"/>
</dbReference>
<proteinExistence type="predicted"/>
<feature type="non-terminal residue" evidence="5">
    <location>
        <position position="1"/>
    </location>
</feature>
<accession>A0A3E2HLB1</accession>
<dbReference type="Gene3D" id="4.10.240.10">
    <property type="entry name" value="Zn(2)-C6 fungal-type DNA-binding domain"/>
    <property type="match status" value="1"/>
</dbReference>
<dbReference type="GO" id="GO:0005634">
    <property type="term" value="C:nucleus"/>
    <property type="evidence" value="ECO:0007669"/>
    <property type="project" value="UniProtKB-SubCell"/>
</dbReference>
<evidence type="ECO:0000256" key="1">
    <source>
        <dbReference type="ARBA" id="ARBA00004123"/>
    </source>
</evidence>
<dbReference type="PANTHER" id="PTHR37534">
    <property type="entry name" value="TRANSCRIPTIONAL ACTIVATOR PROTEIN UGA3"/>
    <property type="match status" value="1"/>
</dbReference>
<feature type="region of interest" description="Disordered" evidence="3">
    <location>
        <begin position="189"/>
        <end position="223"/>
    </location>
</feature>
<dbReference type="STRING" id="5539.A0A3E2HLB1"/>
<feature type="non-terminal residue" evidence="5">
    <location>
        <position position="711"/>
    </location>
</feature>
<evidence type="ECO:0000256" key="3">
    <source>
        <dbReference type="SAM" id="MobiDB-lite"/>
    </source>
</evidence>
<reference evidence="5 6" key="1">
    <citation type="submission" date="2018-05" db="EMBL/GenBank/DDBJ databases">
        <title>Draft genome sequence of Scytalidium lignicola DSM 105466, a ubiquitous saprotrophic fungus.</title>
        <authorList>
            <person name="Buettner E."/>
            <person name="Gebauer A.M."/>
            <person name="Hofrichter M."/>
            <person name="Liers C."/>
            <person name="Kellner H."/>
        </authorList>
    </citation>
    <scope>NUCLEOTIDE SEQUENCE [LARGE SCALE GENOMIC DNA]</scope>
    <source>
        <strain evidence="5 6">DSM 105466</strain>
    </source>
</reference>
<dbReference type="EMBL" id="NCSJ02000024">
    <property type="protein sequence ID" value="RFU34176.1"/>
    <property type="molecule type" value="Genomic_DNA"/>
</dbReference>
<gene>
    <name evidence="5" type="ORF">B7463_g2162</name>
</gene>
<feature type="region of interest" description="Disordered" evidence="3">
    <location>
        <begin position="1"/>
        <end position="36"/>
    </location>
</feature>
<evidence type="ECO:0000256" key="2">
    <source>
        <dbReference type="ARBA" id="ARBA00023242"/>
    </source>
</evidence>
<dbReference type="GO" id="GO:0045944">
    <property type="term" value="P:positive regulation of transcription by RNA polymerase II"/>
    <property type="evidence" value="ECO:0007669"/>
    <property type="project" value="TreeGrafter"/>
</dbReference>
<comment type="caution">
    <text evidence="5">The sequence shown here is derived from an EMBL/GenBank/DDBJ whole genome shotgun (WGS) entry which is preliminary data.</text>
</comment>
<feature type="compositionally biased region" description="Basic residues" evidence="3">
    <location>
        <begin position="26"/>
        <end position="35"/>
    </location>
</feature>
<dbReference type="SUPFAM" id="SSF57701">
    <property type="entry name" value="Zn2/Cys6 DNA-binding domain"/>
    <property type="match status" value="1"/>
</dbReference>
<keyword evidence="2" id="KW-0539">Nucleus</keyword>
<dbReference type="Proteomes" id="UP000258309">
    <property type="component" value="Unassembled WGS sequence"/>
</dbReference>
<dbReference type="InterPro" id="IPR001138">
    <property type="entry name" value="Zn2Cys6_DnaBD"/>
</dbReference>
<dbReference type="OrthoDB" id="3477330at2759"/>
<evidence type="ECO:0000259" key="4">
    <source>
        <dbReference type="PROSITE" id="PS50048"/>
    </source>
</evidence>
<dbReference type="PANTHER" id="PTHR37534:SF38">
    <property type="entry name" value="ZN(2)-C6 FUNGAL-TYPE DOMAIN-CONTAINING PROTEIN"/>
    <property type="match status" value="1"/>
</dbReference>
<feature type="domain" description="Zn(2)-C6 fungal-type" evidence="4">
    <location>
        <begin position="41"/>
        <end position="69"/>
    </location>
</feature>
<keyword evidence="6" id="KW-1185">Reference proteome</keyword>
<dbReference type="InterPro" id="IPR021858">
    <property type="entry name" value="Fun_TF"/>
</dbReference>
<dbReference type="SMART" id="SM00066">
    <property type="entry name" value="GAL4"/>
    <property type="match status" value="1"/>
</dbReference>
<dbReference type="GO" id="GO:0000976">
    <property type="term" value="F:transcription cis-regulatory region binding"/>
    <property type="evidence" value="ECO:0007669"/>
    <property type="project" value="TreeGrafter"/>
</dbReference>
<dbReference type="OMA" id="RRIVEMN"/>
<protein>
    <recommendedName>
        <fullName evidence="4">Zn(2)-C6 fungal-type domain-containing protein</fullName>
    </recommendedName>
</protein>
<dbReference type="Pfam" id="PF00172">
    <property type="entry name" value="Zn_clus"/>
    <property type="match status" value="1"/>
</dbReference>
<dbReference type="CDD" id="cd00067">
    <property type="entry name" value="GAL4"/>
    <property type="match status" value="1"/>
</dbReference>
<evidence type="ECO:0000313" key="6">
    <source>
        <dbReference type="Proteomes" id="UP000258309"/>
    </source>
</evidence>
<evidence type="ECO:0000313" key="5">
    <source>
        <dbReference type="EMBL" id="RFU34176.1"/>
    </source>
</evidence>
<feature type="compositionally biased region" description="Low complexity" evidence="3">
    <location>
        <begin position="205"/>
        <end position="215"/>
    </location>
</feature>
<dbReference type="Pfam" id="PF11951">
    <property type="entry name" value="Fungal_trans_2"/>
    <property type="match status" value="1"/>
</dbReference>
<feature type="compositionally biased region" description="Polar residues" evidence="3">
    <location>
        <begin position="191"/>
        <end position="204"/>
    </location>
</feature>
<sequence length="711" mass="78709">MISVLDFHERPSKVARSTTPPSAPRRLSKPRRPTRTKTFSGCWTCRARHVKCDEQRPCCKRCLNSSLTCQGYGLRLSWVKCSPDKAELTPLAPHVLNNYNTLPLNHGLPNLSASDIAAVLDSLGDGPDLQTSKRIGPFSVFPTSVTPRPRQTPSGFLPESIRAQDNKSVCNDCRFTATSPPSICDEKFCSTPKSCSDNHISTIPSSSDDNSSKSNEGFSSTSEVVDEWPSIQVVGEVNLELPTAAGVDYAAGHISPFSSSIPSLIYQNRSSFGDVDYNIRLTNEESDQNCPMIESASCSNHGFIFDHGGINTTPQIQRHIDLLPAPARQRELVHHWISFLAKNLQPVDTSANLFCDLILPMGISGLFASSKESNGRIALFHALCSTAAYSLLQLTGTNGVYDDLALKHDQLAIIHLHHSISCDSEVQDEALPLAIVMHIVSSTVSGRASEWRSHILGAIKWLLNMSSSSRKPQKLVSPLVSPLVSQVILAAVVPGNVDLPMDILSFLNINAGDVDYIGPKSGLSRYMLHNLLEITRLRRAKAAPEPQELATLEGQIYLEDPKLRYLDTIDSEVDAIANELSTFKQHLADVFYYATLIYFKRALMKVPRSEVQDVVEKALRELEAMENTNHSSCSGCISAWPCVVIATECEAPTQRERAIKWFRQKRRHGFNNMNVACTISMTVWQMRHLPGNENLYWQDMDLDPELDALLL</sequence>
<dbReference type="PROSITE" id="PS50048">
    <property type="entry name" value="ZN2_CY6_FUNGAL_2"/>
    <property type="match status" value="1"/>
</dbReference>
<comment type="subcellular location">
    <subcellularLocation>
        <location evidence="1">Nucleus</location>
    </subcellularLocation>
</comment>
<dbReference type="GO" id="GO:0008270">
    <property type="term" value="F:zinc ion binding"/>
    <property type="evidence" value="ECO:0007669"/>
    <property type="project" value="InterPro"/>
</dbReference>
<name>A0A3E2HLB1_SCYLI</name>
<dbReference type="PROSITE" id="PS00463">
    <property type="entry name" value="ZN2_CY6_FUNGAL_1"/>
    <property type="match status" value="1"/>
</dbReference>
<dbReference type="GO" id="GO:0000981">
    <property type="term" value="F:DNA-binding transcription factor activity, RNA polymerase II-specific"/>
    <property type="evidence" value="ECO:0007669"/>
    <property type="project" value="InterPro"/>
</dbReference>
<organism evidence="5 6">
    <name type="scientific">Scytalidium lignicola</name>
    <name type="common">Hyphomycete</name>
    <dbReference type="NCBI Taxonomy" id="5539"/>
    <lineage>
        <taxon>Eukaryota</taxon>
        <taxon>Fungi</taxon>
        <taxon>Dikarya</taxon>
        <taxon>Ascomycota</taxon>
        <taxon>Pezizomycotina</taxon>
        <taxon>Leotiomycetes</taxon>
        <taxon>Leotiomycetes incertae sedis</taxon>
        <taxon>Scytalidium</taxon>
    </lineage>
</organism>